<reference evidence="3 4" key="1">
    <citation type="submission" date="2017-04" db="EMBL/GenBank/DDBJ databases">
        <authorList>
            <person name="Afonso C.L."/>
            <person name="Miller P.J."/>
            <person name="Scott M.A."/>
            <person name="Spackman E."/>
            <person name="Goraichik I."/>
            <person name="Dimitrov K.M."/>
            <person name="Suarez D.L."/>
            <person name="Swayne D.E."/>
        </authorList>
    </citation>
    <scope>NUCLEOTIDE SEQUENCE [LARGE SCALE GENOMIC DNA]</scope>
    <source>
        <strain evidence="3 4">ToBE</strain>
    </source>
</reference>
<evidence type="ECO:0000313" key="3">
    <source>
        <dbReference type="EMBL" id="SMB94756.1"/>
    </source>
</evidence>
<dbReference type="SMART" id="SM00852">
    <property type="entry name" value="MoCF_biosynth"/>
    <property type="match status" value="1"/>
</dbReference>
<dbReference type="Pfam" id="PF00994">
    <property type="entry name" value="MoCF_biosynth"/>
    <property type="match status" value="1"/>
</dbReference>
<evidence type="ECO:0000259" key="2">
    <source>
        <dbReference type="SMART" id="SM00852"/>
    </source>
</evidence>
<dbReference type="OrthoDB" id="9767940at2"/>
<dbReference type="GO" id="GO:0005829">
    <property type="term" value="C:cytosol"/>
    <property type="evidence" value="ECO:0007669"/>
    <property type="project" value="TreeGrafter"/>
</dbReference>
<dbReference type="Gene3D" id="3.40.980.10">
    <property type="entry name" value="MoaB/Mog-like domain"/>
    <property type="match status" value="1"/>
</dbReference>
<comment type="catalytic activity">
    <reaction evidence="1">
        <text>adenylyl-molybdopterin + molybdate = Mo-molybdopterin + AMP + H(+)</text>
        <dbReference type="Rhea" id="RHEA:35047"/>
        <dbReference type="ChEBI" id="CHEBI:15378"/>
        <dbReference type="ChEBI" id="CHEBI:36264"/>
        <dbReference type="ChEBI" id="CHEBI:62727"/>
        <dbReference type="ChEBI" id="CHEBI:71302"/>
        <dbReference type="ChEBI" id="CHEBI:456215"/>
    </reaction>
</comment>
<feature type="domain" description="MoaB/Mog" evidence="2">
    <location>
        <begin position="177"/>
        <end position="309"/>
    </location>
</feature>
<keyword evidence="1" id="KW-0500">Molybdenum</keyword>
<comment type="similarity">
    <text evidence="1">Belongs to the MoeA family.</text>
</comment>
<keyword evidence="1 3" id="KW-0808">Transferase</keyword>
<dbReference type="PANTHER" id="PTHR10192:SF28">
    <property type="entry name" value="MOLYBDOPTERIN MOLYBDENUMTRANSFERASE"/>
    <property type="match status" value="1"/>
</dbReference>
<evidence type="ECO:0000313" key="4">
    <source>
        <dbReference type="Proteomes" id="UP000192569"/>
    </source>
</evidence>
<keyword evidence="1" id="KW-0460">Magnesium</keyword>
<keyword evidence="3" id="KW-0548">Nucleotidyltransferase</keyword>
<evidence type="ECO:0000256" key="1">
    <source>
        <dbReference type="RuleBase" id="RU365090"/>
    </source>
</evidence>
<dbReference type="SUPFAM" id="SSF53218">
    <property type="entry name" value="Molybdenum cofactor biosynthesis proteins"/>
    <property type="match status" value="1"/>
</dbReference>
<dbReference type="STRING" id="698762.SAMN00808754_1105"/>
<keyword evidence="4" id="KW-1185">Reference proteome</keyword>
<dbReference type="InterPro" id="IPR001453">
    <property type="entry name" value="MoaB/Mog_dom"/>
</dbReference>
<proteinExistence type="inferred from homology"/>
<keyword evidence="1" id="KW-0501">Molybdenum cofactor biosynthesis</keyword>
<dbReference type="PANTHER" id="PTHR10192">
    <property type="entry name" value="MOLYBDOPTERIN BIOSYNTHESIS PROTEIN"/>
    <property type="match status" value="1"/>
</dbReference>
<dbReference type="GO" id="GO:0006777">
    <property type="term" value="P:Mo-molybdopterin cofactor biosynthetic process"/>
    <property type="evidence" value="ECO:0007669"/>
    <property type="project" value="UniProtKB-UniRule"/>
</dbReference>
<dbReference type="GO" id="GO:0046872">
    <property type="term" value="F:metal ion binding"/>
    <property type="evidence" value="ECO:0007669"/>
    <property type="project" value="UniProtKB-UniRule"/>
</dbReference>
<dbReference type="CDD" id="cd03522">
    <property type="entry name" value="MoeA_like"/>
    <property type="match status" value="1"/>
</dbReference>
<dbReference type="UniPathway" id="UPA00344"/>
<comment type="function">
    <text evidence="1">Catalyzes the insertion of molybdate into adenylated molybdopterin with the concomitant release of AMP.</text>
</comment>
<dbReference type="InterPro" id="IPR038987">
    <property type="entry name" value="MoeA-like"/>
</dbReference>
<dbReference type="Proteomes" id="UP000192569">
    <property type="component" value="Chromosome I"/>
</dbReference>
<keyword evidence="1" id="KW-0479">Metal-binding</keyword>
<name>A0A1W1VN55_9FIRM</name>
<sequence>MKKIKVEDSIGYVLAHDLTKIVPGEFKGCRFKKGHIIQEEDIPELLNMGKEHIYVLELSPQDVHEDEAALRLARAAVGWENTGLKIGEPSEGRVNVVAEYPGLLKVNLSALKAINQIPDVILATLHNNYPVQGGQVVAGTRVIPLVTKEEYVARAEDICRAAGGILKIAPYRRLRVGVVTTGNEVYKGRIKDAFGPVVKAKIVQYGCQVEEEKIVPDDAVIISQAIREMVDRGLELILITGGMSVDPDDVTPLGIRLTGAEVIAYGAPVLPGAMFMLAYLESVPLMGLPACVMYYRATIFDLVLPRILAGERLTQADIADLAAGGLCLGCQECRYPVCPFGKGGLS</sequence>
<protein>
    <recommendedName>
        <fullName evidence="1">Molybdopterin molybdenumtransferase</fullName>
        <ecNumber evidence="1">2.10.1.1</ecNumber>
    </recommendedName>
</protein>
<dbReference type="GO" id="GO:0016779">
    <property type="term" value="F:nucleotidyltransferase activity"/>
    <property type="evidence" value="ECO:0007669"/>
    <property type="project" value="UniProtKB-KW"/>
</dbReference>
<dbReference type="InterPro" id="IPR036425">
    <property type="entry name" value="MoaB/Mog-like_dom_sf"/>
</dbReference>
<gene>
    <name evidence="3" type="ORF">SAMN00808754_1105</name>
</gene>
<comment type="pathway">
    <text evidence="1">Cofactor biosynthesis; molybdopterin biosynthesis.</text>
</comment>
<dbReference type="RefSeq" id="WP_084664610.1">
    <property type="nucleotide sequence ID" value="NZ_LT838272.1"/>
</dbReference>
<dbReference type="EMBL" id="LT838272">
    <property type="protein sequence ID" value="SMB94756.1"/>
    <property type="molecule type" value="Genomic_DNA"/>
</dbReference>
<dbReference type="GO" id="GO:0061599">
    <property type="term" value="F:molybdopterin molybdotransferase activity"/>
    <property type="evidence" value="ECO:0007669"/>
    <property type="project" value="UniProtKB-UniRule"/>
</dbReference>
<accession>A0A1W1VN55</accession>
<organism evidence="3 4">
    <name type="scientific">Thermanaeromonas toyohensis ToBE</name>
    <dbReference type="NCBI Taxonomy" id="698762"/>
    <lineage>
        <taxon>Bacteria</taxon>
        <taxon>Bacillati</taxon>
        <taxon>Bacillota</taxon>
        <taxon>Clostridia</taxon>
        <taxon>Neomoorellales</taxon>
        <taxon>Neomoorellaceae</taxon>
        <taxon>Thermanaeromonas</taxon>
    </lineage>
</organism>
<dbReference type="EC" id="2.10.1.1" evidence="1"/>
<comment type="cofactor">
    <cofactor evidence="1">
        <name>Mg(2+)</name>
        <dbReference type="ChEBI" id="CHEBI:18420"/>
    </cofactor>
</comment>
<dbReference type="AlphaFoldDB" id="A0A1W1VN55"/>